<evidence type="ECO:0000256" key="4">
    <source>
        <dbReference type="ARBA" id="ARBA00022989"/>
    </source>
</evidence>
<dbReference type="PANTHER" id="PTHR12608">
    <property type="entry name" value="TRANSMEMBRANE PROTEIN HTP-1 RELATED"/>
    <property type="match status" value="1"/>
</dbReference>
<feature type="compositionally biased region" description="Basic and acidic residues" evidence="7">
    <location>
        <begin position="142"/>
        <end position="161"/>
    </location>
</feature>
<reference evidence="8" key="1">
    <citation type="submission" date="2021-01" db="EMBL/GenBank/DDBJ databases">
        <authorList>
            <person name="Corre E."/>
            <person name="Pelletier E."/>
            <person name="Niang G."/>
            <person name="Scheremetjew M."/>
            <person name="Finn R."/>
            <person name="Kale V."/>
            <person name="Holt S."/>
            <person name="Cochrane G."/>
            <person name="Meng A."/>
            <person name="Brown T."/>
            <person name="Cohen L."/>
        </authorList>
    </citation>
    <scope>NUCLEOTIDE SEQUENCE</scope>
    <source>
        <strain evidence="8">RCC3387</strain>
    </source>
</reference>
<keyword evidence="5 6" id="KW-0472">Membrane</keyword>
<dbReference type="GO" id="GO:0016020">
    <property type="term" value="C:membrane"/>
    <property type="evidence" value="ECO:0007669"/>
    <property type="project" value="UniProtKB-SubCell"/>
</dbReference>
<feature type="transmembrane region" description="Helical" evidence="6">
    <location>
        <begin position="26"/>
        <end position="45"/>
    </location>
</feature>
<keyword evidence="3 6" id="KW-0812">Transmembrane</keyword>
<evidence type="ECO:0000313" key="8">
    <source>
        <dbReference type="EMBL" id="CAD9508466.1"/>
    </source>
</evidence>
<evidence type="ECO:0000256" key="3">
    <source>
        <dbReference type="ARBA" id="ARBA00022692"/>
    </source>
</evidence>
<dbReference type="AlphaFoldDB" id="A0A7S2MXY6"/>
<evidence type="ECO:0000256" key="7">
    <source>
        <dbReference type="SAM" id="MobiDB-lite"/>
    </source>
</evidence>
<feature type="compositionally biased region" description="Low complexity" evidence="7">
    <location>
        <begin position="162"/>
        <end position="172"/>
    </location>
</feature>
<evidence type="ECO:0000256" key="5">
    <source>
        <dbReference type="ARBA" id="ARBA00023136"/>
    </source>
</evidence>
<feature type="transmembrane region" description="Helical" evidence="6">
    <location>
        <begin position="57"/>
        <end position="74"/>
    </location>
</feature>
<dbReference type="GO" id="GO:0046873">
    <property type="term" value="F:metal ion transmembrane transporter activity"/>
    <property type="evidence" value="ECO:0007669"/>
    <property type="project" value="InterPro"/>
</dbReference>
<dbReference type="EMBL" id="HBGW01009747">
    <property type="protein sequence ID" value="CAD9508466.1"/>
    <property type="molecule type" value="Transcribed_RNA"/>
</dbReference>
<name>A0A7S2MXY6_9DINO</name>
<comment type="subcellular location">
    <subcellularLocation>
        <location evidence="1 6">Membrane</location>
        <topology evidence="1 6">Multi-pass membrane protein</topology>
    </subcellularLocation>
</comment>
<organism evidence="8">
    <name type="scientific">Zooxanthella nutricula</name>
    <dbReference type="NCBI Taxonomy" id="1333877"/>
    <lineage>
        <taxon>Eukaryota</taxon>
        <taxon>Sar</taxon>
        <taxon>Alveolata</taxon>
        <taxon>Dinophyceae</taxon>
        <taxon>Peridiniales</taxon>
        <taxon>Peridiniales incertae sedis</taxon>
        <taxon>Zooxanthella</taxon>
    </lineage>
</organism>
<evidence type="ECO:0000256" key="6">
    <source>
        <dbReference type="RuleBase" id="RU365102"/>
    </source>
</evidence>
<dbReference type="PANTHER" id="PTHR12608:SF1">
    <property type="entry name" value="TRANSMEMBRANE PROTEIN 165"/>
    <property type="match status" value="1"/>
</dbReference>
<dbReference type="Pfam" id="PF01169">
    <property type="entry name" value="GDT1"/>
    <property type="match status" value="2"/>
</dbReference>
<feature type="region of interest" description="Disordered" evidence="7">
    <location>
        <begin position="140"/>
        <end position="176"/>
    </location>
</feature>
<comment type="caution">
    <text evidence="6">Lacks conserved residue(s) required for the propagation of feature annotation.</text>
</comment>
<evidence type="ECO:0000256" key="2">
    <source>
        <dbReference type="ARBA" id="ARBA00009190"/>
    </source>
</evidence>
<dbReference type="InterPro" id="IPR001727">
    <property type="entry name" value="GDT1-like"/>
</dbReference>
<keyword evidence="4 6" id="KW-1133">Transmembrane helix</keyword>
<evidence type="ECO:0000256" key="1">
    <source>
        <dbReference type="ARBA" id="ARBA00004141"/>
    </source>
</evidence>
<feature type="transmembrane region" description="Helical" evidence="6">
    <location>
        <begin position="250"/>
        <end position="267"/>
    </location>
</feature>
<protein>
    <recommendedName>
        <fullName evidence="6">GDT1 family protein</fullName>
    </recommendedName>
</protein>
<gene>
    <name evidence="8" type="ORF">BRAN1462_LOCUS6247</name>
</gene>
<accession>A0A7S2MXY6</accession>
<sequence>MVGMAELFDKTWFVALLYSLKYAKDVVFWGCFLALFAHTIIAVAIGYSINRLIPLKFLHFAATALYTFFAFLYLKDWYYADPDSDIIESGKAEVGEELGDAVAAELDKEAGHGKPSAEAVGTKSEVPEVVYEADVADANGSKARDEAGEEDPLFKEVDGKSSKANSASRSRGGFPAKQRKSMPLVFLECWMAMFIAEWGDRTQIAMIGQHASQPLIPVCCGSLLAFFLLTISAVAVGMCMDGVKLSEKKVHLVSSISFFVFAALSMWDGLSAEAPAAP</sequence>
<comment type="similarity">
    <text evidence="2 6">Belongs to the GDT1 family.</text>
</comment>
<feature type="transmembrane region" description="Helical" evidence="6">
    <location>
        <begin position="215"/>
        <end position="238"/>
    </location>
</feature>
<proteinExistence type="inferred from homology"/>